<evidence type="ECO:0000256" key="2">
    <source>
        <dbReference type="ARBA" id="ARBA00008711"/>
    </source>
</evidence>
<gene>
    <name evidence="10" type="ORF">IAC63_02445</name>
</gene>
<dbReference type="InterPro" id="IPR001497">
    <property type="entry name" value="MethylDNA_cys_MeTrfase_AS"/>
</dbReference>
<keyword evidence="6" id="KW-0227">DNA damage</keyword>
<dbReference type="Proteomes" id="UP000824142">
    <property type="component" value="Unassembled WGS sequence"/>
</dbReference>
<evidence type="ECO:0000256" key="6">
    <source>
        <dbReference type="ARBA" id="ARBA00022763"/>
    </source>
</evidence>
<dbReference type="EMBL" id="DVNO01000019">
    <property type="protein sequence ID" value="HIU65478.1"/>
    <property type="molecule type" value="Genomic_DNA"/>
</dbReference>
<name>A0A9D1MSE1_9PROT</name>
<dbReference type="AlphaFoldDB" id="A0A9D1MSE1"/>
<dbReference type="PROSITE" id="PS00374">
    <property type="entry name" value="MGMT"/>
    <property type="match status" value="1"/>
</dbReference>
<protein>
    <recommendedName>
        <fullName evidence="3">methylated-DNA--[protein]-cysteine S-methyltransferase</fullName>
        <ecNumber evidence="3">2.1.1.63</ecNumber>
    </recommendedName>
</protein>
<comment type="similarity">
    <text evidence="2">Belongs to the MGMT family.</text>
</comment>
<organism evidence="10 11">
    <name type="scientific">Candidatus Enterousia avicola</name>
    <dbReference type="NCBI Taxonomy" id="2840787"/>
    <lineage>
        <taxon>Bacteria</taxon>
        <taxon>Pseudomonadati</taxon>
        <taxon>Pseudomonadota</taxon>
        <taxon>Alphaproteobacteria</taxon>
        <taxon>Candidatus Enterousia</taxon>
    </lineage>
</organism>
<comment type="catalytic activity">
    <reaction evidence="1">
        <text>a 4-O-methyl-thymidine in DNA + L-cysteinyl-[protein] = a thymidine in DNA + S-methyl-L-cysteinyl-[protein]</text>
        <dbReference type="Rhea" id="RHEA:53428"/>
        <dbReference type="Rhea" id="RHEA-COMP:10131"/>
        <dbReference type="Rhea" id="RHEA-COMP:10132"/>
        <dbReference type="Rhea" id="RHEA-COMP:13555"/>
        <dbReference type="Rhea" id="RHEA-COMP:13556"/>
        <dbReference type="ChEBI" id="CHEBI:29950"/>
        <dbReference type="ChEBI" id="CHEBI:82612"/>
        <dbReference type="ChEBI" id="CHEBI:137386"/>
        <dbReference type="ChEBI" id="CHEBI:137387"/>
        <dbReference type="EC" id="2.1.1.63"/>
    </reaction>
</comment>
<evidence type="ECO:0000256" key="3">
    <source>
        <dbReference type="ARBA" id="ARBA00011918"/>
    </source>
</evidence>
<dbReference type="Gene3D" id="1.10.10.10">
    <property type="entry name" value="Winged helix-like DNA-binding domain superfamily/Winged helix DNA-binding domain"/>
    <property type="match status" value="1"/>
</dbReference>
<evidence type="ECO:0000313" key="11">
    <source>
        <dbReference type="Proteomes" id="UP000824142"/>
    </source>
</evidence>
<feature type="domain" description="Methylated-DNA-[protein]-cysteine S-methyltransferase DNA binding" evidence="9">
    <location>
        <begin position="17"/>
        <end position="98"/>
    </location>
</feature>
<proteinExistence type="inferred from homology"/>
<evidence type="ECO:0000256" key="1">
    <source>
        <dbReference type="ARBA" id="ARBA00001286"/>
    </source>
</evidence>
<keyword evidence="4" id="KW-0489">Methyltransferase</keyword>
<evidence type="ECO:0000313" key="10">
    <source>
        <dbReference type="EMBL" id="HIU65478.1"/>
    </source>
</evidence>
<evidence type="ECO:0000256" key="8">
    <source>
        <dbReference type="ARBA" id="ARBA00049348"/>
    </source>
</evidence>
<dbReference type="GO" id="GO:0006281">
    <property type="term" value="P:DNA repair"/>
    <property type="evidence" value="ECO:0007669"/>
    <property type="project" value="UniProtKB-KW"/>
</dbReference>
<dbReference type="SUPFAM" id="SSF46767">
    <property type="entry name" value="Methylated DNA-protein cysteine methyltransferase, C-terminal domain"/>
    <property type="match status" value="1"/>
</dbReference>
<dbReference type="GO" id="GO:0032259">
    <property type="term" value="P:methylation"/>
    <property type="evidence" value="ECO:0007669"/>
    <property type="project" value="UniProtKB-KW"/>
</dbReference>
<sequence length="101" mass="11000">MQNKITDGDIDKLPGTKFQHDVWKALLRIPYGETRTYAQVAAMSGHKNAVRAVANAIGKNPMPPLIPCHRVIRSDGKIGGYSAAGGVKQKEFLIKQEKSGL</sequence>
<evidence type="ECO:0000256" key="4">
    <source>
        <dbReference type="ARBA" id="ARBA00022603"/>
    </source>
</evidence>
<dbReference type="NCBIfam" id="TIGR00589">
    <property type="entry name" value="ogt"/>
    <property type="match status" value="1"/>
</dbReference>
<accession>A0A9D1MSE1</accession>
<dbReference type="EC" id="2.1.1.63" evidence="3"/>
<keyword evidence="7" id="KW-0234">DNA repair</keyword>
<reference evidence="10" key="1">
    <citation type="submission" date="2020-10" db="EMBL/GenBank/DDBJ databases">
        <authorList>
            <person name="Gilroy R."/>
        </authorList>
    </citation>
    <scope>NUCLEOTIDE SEQUENCE</scope>
    <source>
        <strain evidence="10">CHK136-897</strain>
    </source>
</reference>
<dbReference type="PANTHER" id="PTHR10815">
    <property type="entry name" value="METHYLATED-DNA--PROTEIN-CYSTEINE METHYLTRANSFERASE"/>
    <property type="match status" value="1"/>
</dbReference>
<dbReference type="InterPro" id="IPR014048">
    <property type="entry name" value="MethylDNA_cys_MeTrfase_DNA-bd"/>
</dbReference>
<reference evidence="10" key="2">
    <citation type="journal article" date="2021" name="PeerJ">
        <title>Extensive microbial diversity within the chicken gut microbiome revealed by metagenomics and culture.</title>
        <authorList>
            <person name="Gilroy R."/>
            <person name="Ravi A."/>
            <person name="Getino M."/>
            <person name="Pursley I."/>
            <person name="Horton D.L."/>
            <person name="Alikhan N.F."/>
            <person name="Baker D."/>
            <person name="Gharbi K."/>
            <person name="Hall N."/>
            <person name="Watson M."/>
            <person name="Adriaenssens E.M."/>
            <person name="Foster-Nyarko E."/>
            <person name="Jarju S."/>
            <person name="Secka A."/>
            <person name="Antonio M."/>
            <person name="Oren A."/>
            <person name="Chaudhuri R.R."/>
            <person name="La Ragione R."/>
            <person name="Hildebrand F."/>
            <person name="Pallen M.J."/>
        </authorList>
    </citation>
    <scope>NUCLEOTIDE SEQUENCE</scope>
    <source>
        <strain evidence="10">CHK136-897</strain>
    </source>
</reference>
<dbReference type="Pfam" id="PF01035">
    <property type="entry name" value="DNA_binding_1"/>
    <property type="match status" value="1"/>
</dbReference>
<evidence type="ECO:0000256" key="5">
    <source>
        <dbReference type="ARBA" id="ARBA00022679"/>
    </source>
</evidence>
<comment type="catalytic activity">
    <reaction evidence="8">
        <text>a 6-O-methyl-2'-deoxyguanosine in DNA + L-cysteinyl-[protein] = S-methyl-L-cysteinyl-[protein] + a 2'-deoxyguanosine in DNA</text>
        <dbReference type="Rhea" id="RHEA:24000"/>
        <dbReference type="Rhea" id="RHEA-COMP:10131"/>
        <dbReference type="Rhea" id="RHEA-COMP:10132"/>
        <dbReference type="Rhea" id="RHEA-COMP:11367"/>
        <dbReference type="Rhea" id="RHEA-COMP:11368"/>
        <dbReference type="ChEBI" id="CHEBI:29950"/>
        <dbReference type="ChEBI" id="CHEBI:82612"/>
        <dbReference type="ChEBI" id="CHEBI:85445"/>
        <dbReference type="ChEBI" id="CHEBI:85448"/>
        <dbReference type="EC" id="2.1.1.63"/>
    </reaction>
</comment>
<dbReference type="InterPro" id="IPR036217">
    <property type="entry name" value="MethylDNA_cys_MeTrfase_DNAb"/>
</dbReference>
<comment type="caution">
    <text evidence="10">The sequence shown here is derived from an EMBL/GenBank/DDBJ whole genome shotgun (WGS) entry which is preliminary data.</text>
</comment>
<evidence type="ECO:0000259" key="9">
    <source>
        <dbReference type="Pfam" id="PF01035"/>
    </source>
</evidence>
<keyword evidence="5" id="KW-0808">Transferase</keyword>
<dbReference type="PANTHER" id="PTHR10815:SF13">
    <property type="entry name" value="METHYLATED-DNA--PROTEIN-CYSTEINE METHYLTRANSFERASE"/>
    <property type="match status" value="1"/>
</dbReference>
<dbReference type="CDD" id="cd06445">
    <property type="entry name" value="ATase"/>
    <property type="match status" value="1"/>
</dbReference>
<dbReference type="FunFam" id="1.10.10.10:FF:000214">
    <property type="entry name" value="Methylated-DNA--protein-cysteine methyltransferase"/>
    <property type="match status" value="1"/>
</dbReference>
<dbReference type="GO" id="GO:0003908">
    <property type="term" value="F:methylated-DNA-[protein]-cysteine S-methyltransferase activity"/>
    <property type="evidence" value="ECO:0007669"/>
    <property type="project" value="UniProtKB-EC"/>
</dbReference>
<dbReference type="InterPro" id="IPR036388">
    <property type="entry name" value="WH-like_DNA-bd_sf"/>
</dbReference>
<evidence type="ECO:0000256" key="7">
    <source>
        <dbReference type="ARBA" id="ARBA00023204"/>
    </source>
</evidence>